<dbReference type="Proteomes" id="UP000035352">
    <property type="component" value="Chromosome"/>
</dbReference>
<dbReference type="InterPro" id="IPR007801">
    <property type="entry name" value="MbnB/TglH/ChrH"/>
</dbReference>
<dbReference type="EMBL" id="CP011371">
    <property type="protein sequence ID" value="AKJ30207.1"/>
    <property type="molecule type" value="Genomic_DNA"/>
</dbReference>
<dbReference type="SUPFAM" id="SSF51658">
    <property type="entry name" value="Xylose isomerase-like"/>
    <property type="match status" value="1"/>
</dbReference>
<dbReference type="PANTHER" id="PTHR42194">
    <property type="entry name" value="UPF0276 PROTEIN HI_1600"/>
    <property type="match status" value="1"/>
</dbReference>
<organism evidence="2 3">
    <name type="scientific">Caldimonas brevitalea</name>
    <dbReference type="NCBI Taxonomy" id="413882"/>
    <lineage>
        <taxon>Bacteria</taxon>
        <taxon>Pseudomonadati</taxon>
        <taxon>Pseudomonadota</taxon>
        <taxon>Betaproteobacteria</taxon>
        <taxon>Burkholderiales</taxon>
        <taxon>Sphaerotilaceae</taxon>
        <taxon>Caldimonas</taxon>
    </lineage>
</organism>
<reference evidence="2 3" key="1">
    <citation type="submission" date="2015-05" db="EMBL/GenBank/DDBJ databases">
        <authorList>
            <person name="Tang B."/>
            <person name="Yu Y."/>
        </authorList>
    </citation>
    <scope>NUCLEOTIDE SEQUENCE [LARGE SCALE GENOMIC DNA]</scope>
    <source>
        <strain evidence="2 3">DSM 7029</strain>
    </source>
</reference>
<dbReference type="KEGG" id="pbh:AAW51_3516"/>
<accession>A0A0G3BLB5</accession>
<dbReference type="Pfam" id="PF05114">
    <property type="entry name" value="MbnB_TglH_ChrH"/>
    <property type="match status" value="1"/>
</dbReference>
<dbReference type="HAMAP" id="MF_00697">
    <property type="entry name" value="UPF0276"/>
    <property type="match status" value="1"/>
</dbReference>
<comment type="similarity">
    <text evidence="1">Belongs to the UPF0276 family.</text>
</comment>
<name>A0A0G3BLB5_9BURK</name>
<dbReference type="PANTHER" id="PTHR42194:SF1">
    <property type="entry name" value="UPF0276 PROTEIN HI_1600"/>
    <property type="match status" value="1"/>
</dbReference>
<dbReference type="RefSeq" id="WP_047195631.1">
    <property type="nucleotide sequence ID" value="NZ_CP011371.1"/>
</dbReference>
<keyword evidence="3" id="KW-1185">Reference proteome</keyword>
<evidence type="ECO:0000313" key="2">
    <source>
        <dbReference type="EMBL" id="AKJ30207.1"/>
    </source>
</evidence>
<evidence type="ECO:0000256" key="1">
    <source>
        <dbReference type="HAMAP-Rule" id="MF_00697"/>
    </source>
</evidence>
<gene>
    <name evidence="2" type="ORF">AAW51_3516</name>
</gene>
<protein>
    <recommendedName>
        <fullName evidence="1">UPF0276 protein AAW51_3516</fullName>
    </recommendedName>
</protein>
<dbReference type="OrthoDB" id="9763101at2"/>
<dbReference type="Gene3D" id="3.20.20.150">
    <property type="entry name" value="Divalent-metal-dependent TIM barrel enzymes"/>
    <property type="match status" value="1"/>
</dbReference>
<dbReference type="InterPro" id="IPR036237">
    <property type="entry name" value="Xyl_isomerase-like_sf"/>
</dbReference>
<proteinExistence type="inferred from homology"/>
<dbReference type="AlphaFoldDB" id="A0A0G3BLB5"/>
<dbReference type="NCBIfam" id="NF003818">
    <property type="entry name" value="PRK05409.1"/>
    <property type="match status" value="1"/>
</dbReference>
<dbReference type="STRING" id="413882.AAW51_3516"/>
<dbReference type="PATRIC" id="fig|413882.6.peg.3673"/>
<sequence>MTFAITAGLGLKPQHYDDALDCTDPGFWVEVHPENYMADGGPRLAWLERLRSRHPLSLHGVGLSLAADAPPDATHLTRLAELASRFEPALVSEHLAWSAWGGVYRPDLLPVPRTARALDRLATNVAIVQDRLRRPIAIENPSHYLRFPEGAHEFGEVEFLAALARRTGCRLLLDVNNVWVSACNLGFDAAEYLAAVPASLIAEIHLAGHTPDPVHGAALLIDSHDAPVAPVVWSLYEGLVRRIGARPTLIERDDELPAFEVLRAECRQARAVMEAAGAARPREDARTAVRRTEVAE</sequence>
<evidence type="ECO:0000313" key="3">
    <source>
        <dbReference type="Proteomes" id="UP000035352"/>
    </source>
</evidence>